<dbReference type="Pfam" id="PF13399">
    <property type="entry name" value="LytR_C"/>
    <property type="match status" value="1"/>
</dbReference>
<feature type="compositionally biased region" description="Pro residues" evidence="1">
    <location>
        <begin position="74"/>
        <end position="111"/>
    </location>
</feature>
<dbReference type="AlphaFoldDB" id="A0A0N9HS05"/>
<evidence type="ECO:0000313" key="5">
    <source>
        <dbReference type="Proteomes" id="UP000063699"/>
    </source>
</evidence>
<evidence type="ECO:0000259" key="3">
    <source>
        <dbReference type="Pfam" id="PF13399"/>
    </source>
</evidence>
<evidence type="ECO:0000256" key="1">
    <source>
        <dbReference type="SAM" id="MobiDB-lite"/>
    </source>
</evidence>
<evidence type="ECO:0000313" key="4">
    <source>
        <dbReference type="EMBL" id="ALG05969.1"/>
    </source>
</evidence>
<dbReference type="Gene3D" id="3.30.70.2390">
    <property type="match status" value="1"/>
</dbReference>
<dbReference type="InterPro" id="IPR027381">
    <property type="entry name" value="LytR/CpsA/Psr_C"/>
</dbReference>
<feature type="domain" description="LytR/CpsA/Psr regulator C-terminal" evidence="3">
    <location>
        <begin position="117"/>
        <end position="204"/>
    </location>
</feature>
<keyword evidence="5" id="KW-1185">Reference proteome</keyword>
<dbReference type="STRING" id="860235.AOZ06_02680"/>
<accession>A0A0N9HS05</accession>
<keyword evidence="2" id="KW-0812">Transmembrane</keyword>
<dbReference type="PRINTS" id="PR01217">
    <property type="entry name" value="PRICHEXTENSN"/>
</dbReference>
<dbReference type="KEGG" id="kphy:AOZ06_02680"/>
<proteinExistence type="predicted"/>
<protein>
    <recommendedName>
        <fullName evidence="3">LytR/CpsA/Psr regulator C-terminal domain-containing protein</fullName>
    </recommendedName>
</protein>
<dbReference type="OrthoDB" id="4427486at2"/>
<sequence>MSTPEQSSGPTRPARLAGIGLLALALVAVVIGIIQLVGGDDSDPSAQPPPSSESQQPPPASSGEPSVPSSAPQSPQPPSPPSSASAPAPPSPTTSAAPPPPVTQPPAPPQTPNRSEPVRVLNNSTIHGLADRAANDIRGGGWNVVLVGNHQGRVPVTTVYYRSGTAEEPQAKELAQQFGIRAEPRFDGIKDADPGIIVIVTKEYNPKSK</sequence>
<dbReference type="EMBL" id="CP012752">
    <property type="protein sequence ID" value="ALG05969.1"/>
    <property type="molecule type" value="Genomic_DNA"/>
</dbReference>
<dbReference type="Proteomes" id="UP000063699">
    <property type="component" value="Chromosome"/>
</dbReference>
<feature type="region of interest" description="Disordered" evidence="1">
    <location>
        <begin position="38"/>
        <end position="117"/>
    </location>
</feature>
<name>A0A0N9HS05_9PSEU</name>
<gene>
    <name evidence="4" type="ORF">AOZ06_02680</name>
</gene>
<keyword evidence="2" id="KW-1133">Transmembrane helix</keyword>
<keyword evidence="2" id="KW-0472">Membrane</keyword>
<feature type="transmembrane region" description="Helical" evidence="2">
    <location>
        <begin position="16"/>
        <end position="38"/>
    </location>
</feature>
<evidence type="ECO:0000256" key="2">
    <source>
        <dbReference type="SAM" id="Phobius"/>
    </source>
</evidence>
<reference evidence="4 5" key="1">
    <citation type="submission" date="2015-07" db="EMBL/GenBank/DDBJ databases">
        <title>Genome sequencing of Kibdelosporangium phytohabitans.</title>
        <authorList>
            <person name="Qin S."/>
            <person name="Xing K."/>
        </authorList>
    </citation>
    <scope>NUCLEOTIDE SEQUENCE [LARGE SCALE GENOMIC DNA]</scope>
    <source>
        <strain evidence="4 5">KLBMP1111</strain>
    </source>
</reference>
<feature type="compositionally biased region" description="Pro residues" evidence="1">
    <location>
        <begin position="46"/>
        <end position="60"/>
    </location>
</feature>
<organism evidence="4 5">
    <name type="scientific">Kibdelosporangium phytohabitans</name>
    <dbReference type="NCBI Taxonomy" id="860235"/>
    <lineage>
        <taxon>Bacteria</taxon>
        <taxon>Bacillati</taxon>
        <taxon>Actinomycetota</taxon>
        <taxon>Actinomycetes</taxon>
        <taxon>Pseudonocardiales</taxon>
        <taxon>Pseudonocardiaceae</taxon>
        <taxon>Kibdelosporangium</taxon>
    </lineage>
</organism>
<feature type="compositionally biased region" description="Low complexity" evidence="1">
    <location>
        <begin position="61"/>
        <end position="73"/>
    </location>
</feature>